<evidence type="ECO:0000313" key="1">
    <source>
        <dbReference type="EMBL" id="KAH3822725.1"/>
    </source>
</evidence>
<dbReference type="Proteomes" id="UP000828390">
    <property type="component" value="Unassembled WGS sequence"/>
</dbReference>
<keyword evidence="2" id="KW-1185">Reference proteome</keyword>
<dbReference type="EMBL" id="JAIWYP010000005">
    <property type="protein sequence ID" value="KAH3822725.1"/>
    <property type="molecule type" value="Genomic_DNA"/>
</dbReference>
<gene>
    <name evidence="1" type="ORF">DPMN_124515</name>
</gene>
<evidence type="ECO:0000313" key="2">
    <source>
        <dbReference type="Proteomes" id="UP000828390"/>
    </source>
</evidence>
<proteinExistence type="predicted"/>
<reference evidence="1" key="2">
    <citation type="submission" date="2020-11" db="EMBL/GenBank/DDBJ databases">
        <authorList>
            <person name="McCartney M.A."/>
            <person name="Auch B."/>
            <person name="Kono T."/>
            <person name="Mallez S."/>
            <person name="Becker A."/>
            <person name="Gohl D.M."/>
            <person name="Silverstein K.A.T."/>
            <person name="Koren S."/>
            <person name="Bechman K.B."/>
            <person name="Herman A."/>
            <person name="Abrahante J.E."/>
            <person name="Garbe J."/>
        </authorList>
    </citation>
    <scope>NUCLEOTIDE SEQUENCE</scope>
    <source>
        <strain evidence="1">Duluth1</strain>
        <tissue evidence="1">Whole animal</tissue>
    </source>
</reference>
<comment type="caution">
    <text evidence="1">The sequence shown here is derived from an EMBL/GenBank/DDBJ whole genome shotgun (WGS) entry which is preliminary data.</text>
</comment>
<name>A0A9D4JS86_DREPO</name>
<dbReference type="AlphaFoldDB" id="A0A9D4JS86"/>
<sequence length="76" mass="8975">MRLSEQQADEEDIQKLGKYIKQNIEQIRAAYYFVDRREFVILRNSVFSRLNLFNARHGGQPSRLQISQYQPAKESG</sequence>
<organism evidence="1 2">
    <name type="scientific">Dreissena polymorpha</name>
    <name type="common">Zebra mussel</name>
    <name type="synonym">Mytilus polymorpha</name>
    <dbReference type="NCBI Taxonomy" id="45954"/>
    <lineage>
        <taxon>Eukaryota</taxon>
        <taxon>Metazoa</taxon>
        <taxon>Spiralia</taxon>
        <taxon>Lophotrochozoa</taxon>
        <taxon>Mollusca</taxon>
        <taxon>Bivalvia</taxon>
        <taxon>Autobranchia</taxon>
        <taxon>Heteroconchia</taxon>
        <taxon>Euheterodonta</taxon>
        <taxon>Imparidentia</taxon>
        <taxon>Neoheterodontei</taxon>
        <taxon>Myida</taxon>
        <taxon>Dreissenoidea</taxon>
        <taxon>Dreissenidae</taxon>
        <taxon>Dreissena</taxon>
    </lineage>
</organism>
<reference evidence="1" key="1">
    <citation type="journal article" date="2019" name="bioRxiv">
        <title>The Genome of the Zebra Mussel, Dreissena polymorpha: A Resource for Invasive Species Research.</title>
        <authorList>
            <person name="McCartney M.A."/>
            <person name="Auch B."/>
            <person name="Kono T."/>
            <person name="Mallez S."/>
            <person name="Zhang Y."/>
            <person name="Obille A."/>
            <person name="Becker A."/>
            <person name="Abrahante J.E."/>
            <person name="Garbe J."/>
            <person name="Badalamenti J.P."/>
            <person name="Herman A."/>
            <person name="Mangelson H."/>
            <person name="Liachko I."/>
            <person name="Sullivan S."/>
            <person name="Sone E.D."/>
            <person name="Koren S."/>
            <person name="Silverstein K.A.T."/>
            <person name="Beckman K.B."/>
            <person name="Gohl D.M."/>
        </authorList>
    </citation>
    <scope>NUCLEOTIDE SEQUENCE</scope>
    <source>
        <strain evidence="1">Duluth1</strain>
        <tissue evidence="1">Whole animal</tissue>
    </source>
</reference>
<protein>
    <submittedName>
        <fullName evidence="1">Uncharacterized protein</fullName>
    </submittedName>
</protein>
<accession>A0A9D4JS86</accession>